<organism evidence="5 6">
    <name type="scientific">Halorussus aquaticus</name>
    <dbReference type="NCBI Taxonomy" id="2953748"/>
    <lineage>
        <taxon>Archaea</taxon>
        <taxon>Methanobacteriati</taxon>
        <taxon>Methanobacteriota</taxon>
        <taxon>Stenosarchaea group</taxon>
        <taxon>Halobacteria</taxon>
        <taxon>Halobacteriales</taxon>
        <taxon>Haladaptataceae</taxon>
        <taxon>Halorussus</taxon>
    </lineage>
</organism>
<dbReference type="SUPFAM" id="SSF55874">
    <property type="entry name" value="ATPase domain of HSP90 chaperone/DNA topoisomerase II/histidine kinase"/>
    <property type="match status" value="1"/>
</dbReference>
<dbReference type="InterPro" id="IPR003661">
    <property type="entry name" value="HisK_dim/P_dom"/>
</dbReference>
<dbReference type="InterPro" id="IPR005467">
    <property type="entry name" value="His_kinase_dom"/>
</dbReference>
<evidence type="ECO:0000259" key="3">
    <source>
        <dbReference type="PROSITE" id="PS50109"/>
    </source>
</evidence>
<protein>
    <submittedName>
        <fullName evidence="5">ATP-binding protein</fullName>
    </submittedName>
</protein>
<dbReference type="Gene3D" id="1.10.287.130">
    <property type="match status" value="1"/>
</dbReference>
<feature type="domain" description="Response regulatory" evidence="4">
    <location>
        <begin position="8"/>
        <end position="134"/>
    </location>
</feature>
<dbReference type="InterPro" id="IPR003594">
    <property type="entry name" value="HATPase_dom"/>
</dbReference>
<dbReference type="PANTHER" id="PTHR43547:SF2">
    <property type="entry name" value="HYBRID SIGNAL TRANSDUCTION HISTIDINE KINASE C"/>
    <property type="match status" value="1"/>
</dbReference>
<evidence type="ECO:0000259" key="4">
    <source>
        <dbReference type="PROSITE" id="PS50110"/>
    </source>
</evidence>
<dbReference type="SMART" id="SM00387">
    <property type="entry name" value="HATPase_c"/>
    <property type="match status" value="1"/>
</dbReference>
<dbReference type="SUPFAM" id="SSF52172">
    <property type="entry name" value="CheY-like"/>
    <property type="match status" value="1"/>
</dbReference>
<dbReference type="Gene3D" id="3.40.50.2300">
    <property type="match status" value="1"/>
</dbReference>
<dbReference type="GO" id="GO:0005524">
    <property type="term" value="F:ATP binding"/>
    <property type="evidence" value="ECO:0007669"/>
    <property type="project" value="UniProtKB-KW"/>
</dbReference>
<dbReference type="PRINTS" id="PR00344">
    <property type="entry name" value="BCTRLSENSOR"/>
</dbReference>
<evidence type="ECO:0000313" key="6">
    <source>
        <dbReference type="Proteomes" id="UP001595945"/>
    </source>
</evidence>
<dbReference type="AlphaFoldDB" id="A0ABD5Q6X6"/>
<dbReference type="PANTHER" id="PTHR43547">
    <property type="entry name" value="TWO-COMPONENT HISTIDINE KINASE"/>
    <property type="match status" value="1"/>
</dbReference>
<evidence type="ECO:0000256" key="1">
    <source>
        <dbReference type="ARBA" id="ARBA00022553"/>
    </source>
</evidence>
<dbReference type="RefSeq" id="WP_254268410.1">
    <property type="nucleotide sequence ID" value="NZ_CP100400.1"/>
</dbReference>
<name>A0ABD5Q6X6_9EURY</name>
<dbReference type="InterPro" id="IPR036890">
    <property type="entry name" value="HATPase_C_sf"/>
</dbReference>
<accession>A0ABD5Q6X6</accession>
<dbReference type="SMART" id="SM00448">
    <property type="entry name" value="REC"/>
    <property type="match status" value="1"/>
</dbReference>
<dbReference type="Proteomes" id="UP001595945">
    <property type="component" value="Unassembled WGS sequence"/>
</dbReference>
<keyword evidence="6" id="KW-1185">Reference proteome</keyword>
<keyword evidence="1 2" id="KW-0597">Phosphoprotein</keyword>
<dbReference type="Pfam" id="PF00512">
    <property type="entry name" value="HisKA"/>
    <property type="match status" value="1"/>
</dbReference>
<gene>
    <name evidence="5" type="ORF">ACFO9K_17045</name>
</gene>
<keyword evidence="5" id="KW-0067">ATP-binding</keyword>
<dbReference type="InterPro" id="IPR011006">
    <property type="entry name" value="CheY-like_superfamily"/>
</dbReference>
<feature type="domain" description="Histidine kinase" evidence="3">
    <location>
        <begin position="157"/>
        <end position="365"/>
    </location>
</feature>
<dbReference type="InterPro" id="IPR001789">
    <property type="entry name" value="Sig_transdc_resp-reg_receiver"/>
</dbReference>
<dbReference type="GeneID" id="73043308"/>
<keyword evidence="5" id="KW-0547">Nucleotide-binding</keyword>
<dbReference type="Gene3D" id="3.30.565.10">
    <property type="entry name" value="Histidine kinase-like ATPase, C-terminal domain"/>
    <property type="match status" value="1"/>
</dbReference>
<evidence type="ECO:0000256" key="2">
    <source>
        <dbReference type="PROSITE-ProRule" id="PRU00169"/>
    </source>
</evidence>
<dbReference type="PROSITE" id="PS50109">
    <property type="entry name" value="HIS_KIN"/>
    <property type="match status" value="1"/>
</dbReference>
<dbReference type="Pfam" id="PF00072">
    <property type="entry name" value="Response_reg"/>
    <property type="match status" value="1"/>
</dbReference>
<reference evidence="5 6" key="1">
    <citation type="journal article" date="2019" name="Int. J. Syst. Evol. Microbiol.">
        <title>The Global Catalogue of Microorganisms (GCM) 10K type strain sequencing project: providing services to taxonomists for standard genome sequencing and annotation.</title>
        <authorList>
            <consortium name="The Broad Institute Genomics Platform"/>
            <consortium name="The Broad Institute Genome Sequencing Center for Infectious Disease"/>
            <person name="Wu L."/>
            <person name="Ma J."/>
        </authorList>
    </citation>
    <scope>NUCLEOTIDE SEQUENCE [LARGE SCALE GENOMIC DNA]</scope>
    <source>
        <strain evidence="5 6">XZYJ18</strain>
    </source>
</reference>
<dbReference type="Pfam" id="PF02518">
    <property type="entry name" value="HATPase_c"/>
    <property type="match status" value="1"/>
</dbReference>
<dbReference type="EMBL" id="JBHSHT010000002">
    <property type="protein sequence ID" value="MFC4825966.1"/>
    <property type="molecule type" value="Genomic_DNA"/>
</dbReference>
<evidence type="ECO:0000313" key="5">
    <source>
        <dbReference type="EMBL" id="MFC4825966.1"/>
    </source>
</evidence>
<feature type="modified residue" description="4-aspartylphosphate" evidence="2">
    <location>
        <position position="69"/>
    </location>
</feature>
<dbReference type="InterPro" id="IPR004358">
    <property type="entry name" value="Sig_transdc_His_kin-like_C"/>
</dbReference>
<sequence>MSEQDKTTVLLIEDNPGDARLFEEMLQMKGNILDDSDNLSPNLSLVHEERLEDGLEQLETEPVDIVLLDLMLPDSGGEATLDSVLDQTREVPIVLLTGLNDRQFGVDAVQRGAQDYLIKGEIDGELLVRTMRYAIERKKNERELARRTEQLAILNQILEHDIRNDMNVVRGMAQLLREEIEDDDHEEYLDRMLENTGHVVELTETVSTLLETITGEEDPDLEPVDADSVLESELRKVRTSYDDATFVVDGEIPEVRVRANNMLSSVFSNLLNNAAQHNDADDPRVEVGVETDDDAVTVRIADNGSGIPSDRREAIFGRGEQGIDSTGTGIGLYLVDTLVEQYGGDVRVEGEDPRDAAFVVELVRL</sequence>
<dbReference type="PROSITE" id="PS50110">
    <property type="entry name" value="RESPONSE_REGULATORY"/>
    <property type="match status" value="1"/>
</dbReference>
<proteinExistence type="predicted"/>
<dbReference type="SMART" id="SM00388">
    <property type="entry name" value="HisKA"/>
    <property type="match status" value="1"/>
</dbReference>
<dbReference type="CDD" id="cd00075">
    <property type="entry name" value="HATPase"/>
    <property type="match status" value="1"/>
</dbReference>
<comment type="caution">
    <text evidence="5">The sequence shown here is derived from an EMBL/GenBank/DDBJ whole genome shotgun (WGS) entry which is preliminary data.</text>
</comment>